<name>A0ABY3W6K4_9MICC</name>
<organism evidence="3 4">
    <name type="scientific">Arthrobacter sulfonylureivorans</name>
    <dbReference type="NCBI Taxonomy" id="2486855"/>
    <lineage>
        <taxon>Bacteria</taxon>
        <taxon>Bacillati</taxon>
        <taxon>Actinomycetota</taxon>
        <taxon>Actinomycetes</taxon>
        <taxon>Micrococcales</taxon>
        <taxon>Micrococcaceae</taxon>
        <taxon>Arthrobacter</taxon>
    </lineage>
</organism>
<evidence type="ECO:0000313" key="3">
    <source>
        <dbReference type="EMBL" id="UNK44825.1"/>
    </source>
</evidence>
<dbReference type="CDD" id="cd00293">
    <property type="entry name" value="USP-like"/>
    <property type="match status" value="1"/>
</dbReference>
<dbReference type="InterPro" id="IPR006016">
    <property type="entry name" value="UspA"/>
</dbReference>
<dbReference type="PANTHER" id="PTHR46268:SF15">
    <property type="entry name" value="UNIVERSAL STRESS PROTEIN HP_0031"/>
    <property type="match status" value="1"/>
</dbReference>
<dbReference type="EMBL" id="CP093326">
    <property type="protein sequence ID" value="UNK44825.1"/>
    <property type="molecule type" value="Genomic_DNA"/>
</dbReference>
<keyword evidence="4" id="KW-1185">Reference proteome</keyword>
<proteinExistence type="inferred from homology"/>
<gene>
    <name evidence="3" type="ORF">MNQ99_12735</name>
</gene>
<reference evidence="3 4" key="1">
    <citation type="submission" date="2022-03" db="EMBL/GenBank/DDBJ databases">
        <title>Isotopic signatures of nitrous oxide derived from detoxification processes.</title>
        <authorList>
            <person name="Behrendt U."/>
            <person name="Buchen C."/>
            <person name="Well R."/>
            <person name="Ulrich A."/>
            <person name="Rohe L."/>
            <person name="Kolb S."/>
            <person name="Schloter M."/>
            <person name="Horn M.A."/>
            <person name="Augustin J."/>
        </authorList>
    </citation>
    <scope>NUCLEOTIDE SEQUENCE [LARGE SCALE GENOMIC DNA]</scope>
    <source>
        <strain evidence="3 4">S4-C24</strain>
    </source>
</reference>
<evidence type="ECO:0000256" key="1">
    <source>
        <dbReference type="ARBA" id="ARBA00008791"/>
    </source>
</evidence>
<dbReference type="PANTHER" id="PTHR46268">
    <property type="entry name" value="STRESS RESPONSE PROTEIN NHAX"/>
    <property type="match status" value="1"/>
</dbReference>
<accession>A0ABY3W6K4</accession>
<evidence type="ECO:0000259" key="2">
    <source>
        <dbReference type="Pfam" id="PF00582"/>
    </source>
</evidence>
<dbReference type="InterPro" id="IPR006015">
    <property type="entry name" value="Universal_stress_UspA"/>
</dbReference>
<dbReference type="PRINTS" id="PR01438">
    <property type="entry name" value="UNVRSLSTRESS"/>
</dbReference>
<dbReference type="RefSeq" id="WP_127511748.1">
    <property type="nucleotide sequence ID" value="NZ_CP093326.1"/>
</dbReference>
<dbReference type="SUPFAM" id="SSF52402">
    <property type="entry name" value="Adenine nucleotide alpha hydrolases-like"/>
    <property type="match status" value="1"/>
</dbReference>
<feature type="domain" description="UspA" evidence="2">
    <location>
        <begin position="2"/>
        <end position="129"/>
    </location>
</feature>
<protein>
    <submittedName>
        <fullName evidence="3">Universal stress protein</fullName>
    </submittedName>
</protein>
<dbReference type="Gene3D" id="3.40.50.620">
    <property type="entry name" value="HUPs"/>
    <property type="match status" value="1"/>
</dbReference>
<dbReference type="Pfam" id="PF00582">
    <property type="entry name" value="Usp"/>
    <property type="match status" value="1"/>
</dbReference>
<dbReference type="InterPro" id="IPR014729">
    <property type="entry name" value="Rossmann-like_a/b/a_fold"/>
</dbReference>
<comment type="similarity">
    <text evidence="1">Belongs to the universal stress protein A family.</text>
</comment>
<sequence>MTTIVVGYVPNALGDAALAAAIDEAGRRAAKLLVVNATRADRLVDPGYADAADVARLEAVLSGAGVGFSIRHGIADGLPAEEVLDAAEESDAELIVIGVRNRTPVGKLLLGSTAQTILLSAPCNVLAVRQP</sequence>
<dbReference type="Proteomes" id="UP000829069">
    <property type="component" value="Chromosome"/>
</dbReference>
<evidence type="ECO:0000313" key="4">
    <source>
        <dbReference type="Proteomes" id="UP000829069"/>
    </source>
</evidence>